<name>A0ABY5XLL3_RHISU</name>
<sequence>MSEEVEGYRIFAVTGVNADTKGPLGFAVERYDPTENQRYFVYGMKVFASVIPKPNEKTVVTTCDHRCRASSGTISRQSWTGAMSIFSIR</sequence>
<accession>A0ABY5XLL3</accession>
<reference evidence="1" key="1">
    <citation type="submission" date="2022-09" db="EMBL/GenBank/DDBJ databases">
        <title>Australian commercial rhizobial inoculants.</title>
        <authorList>
            <person name="Kohlmeier M.G."/>
            <person name="O'Hara G.W."/>
            <person name="Colombi E."/>
            <person name="Ramsay J.P."/>
            <person name="Terpolilli J."/>
        </authorList>
    </citation>
    <scope>NUCLEOTIDE SEQUENCE</scope>
    <source>
        <strain evidence="1">WSM1592</strain>
    </source>
</reference>
<keyword evidence="2" id="KW-1185">Reference proteome</keyword>
<evidence type="ECO:0000313" key="1">
    <source>
        <dbReference type="EMBL" id="UWU15084.1"/>
    </source>
</evidence>
<evidence type="ECO:0000313" key="2">
    <source>
        <dbReference type="Proteomes" id="UP001060123"/>
    </source>
</evidence>
<protein>
    <submittedName>
        <fullName evidence="1">Uncharacterized protein</fullName>
    </submittedName>
</protein>
<dbReference type="RefSeq" id="WP_156915187.1">
    <property type="nucleotide sequence ID" value="NZ_CP104143.1"/>
</dbReference>
<dbReference type="EMBL" id="CP104143">
    <property type="protein sequence ID" value="UWU15084.1"/>
    <property type="molecule type" value="Genomic_DNA"/>
</dbReference>
<dbReference type="Proteomes" id="UP001060123">
    <property type="component" value="Chromosome"/>
</dbReference>
<proteinExistence type="predicted"/>
<organism evidence="1 2">
    <name type="scientific">Rhizobium sullae</name>
    <name type="common">Rhizobium hedysari</name>
    <dbReference type="NCBI Taxonomy" id="50338"/>
    <lineage>
        <taxon>Bacteria</taxon>
        <taxon>Pseudomonadati</taxon>
        <taxon>Pseudomonadota</taxon>
        <taxon>Alphaproteobacteria</taxon>
        <taxon>Hyphomicrobiales</taxon>
        <taxon>Rhizobiaceae</taxon>
        <taxon>Rhizobium/Agrobacterium group</taxon>
        <taxon>Rhizobium</taxon>
    </lineage>
</organism>
<gene>
    <name evidence="1" type="ORF">N2599_03430</name>
</gene>